<dbReference type="AlphaFoldDB" id="A0A1L8CXA7"/>
<feature type="domain" description="AB hydrolase-1" evidence="1">
    <location>
        <begin position="20"/>
        <end position="129"/>
    </location>
</feature>
<accession>A0A1L8CXA7</accession>
<evidence type="ECO:0000313" key="2">
    <source>
        <dbReference type="EMBL" id="GAV23527.1"/>
    </source>
</evidence>
<dbReference type="Gene3D" id="3.40.50.1820">
    <property type="entry name" value="alpha/beta hydrolase"/>
    <property type="match status" value="1"/>
</dbReference>
<organism evidence="2 3">
    <name type="scientific">Carboxydothermus pertinax</name>
    <dbReference type="NCBI Taxonomy" id="870242"/>
    <lineage>
        <taxon>Bacteria</taxon>
        <taxon>Bacillati</taxon>
        <taxon>Bacillota</taxon>
        <taxon>Clostridia</taxon>
        <taxon>Thermoanaerobacterales</taxon>
        <taxon>Thermoanaerobacteraceae</taxon>
        <taxon>Carboxydothermus</taxon>
    </lineage>
</organism>
<dbReference type="EMBL" id="BDJK01000055">
    <property type="protein sequence ID" value="GAV23527.1"/>
    <property type="molecule type" value="Genomic_DNA"/>
</dbReference>
<gene>
    <name evidence="2" type="ORF">cpu_20370</name>
</gene>
<feature type="domain" description="AB hydrolase-1" evidence="1">
    <location>
        <begin position="174"/>
        <end position="244"/>
    </location>
</feature>
<dbReference type="STRING" id="870242.cpu_20370"/>
<dbReference type="InterPro" id="IPR000073">
    <property type="entry name" value="AB_hydrolase_1"/>
</dbReference>
<dbReference type="OrthoDB" id="9773293at2"/>
<dbReference type="Pfam" id="PF00561">
    <property type="entry name" value="Abhydrolase_1"/>
    <property type="match status" value="2"/>
</dbReference>
<evidence type="ECO:0000313" key="3">
    <source>
        <dbReference type="Proteomes" id="UP000187485"/>
    </source>
</evidence>
<comment type="caution">
    <text evidence="2">The sequence shown here is derived from an EMBL/GenBank/DDBJ whole genome shotgun (WGS) entry which is preliminary data.</text>
</comment>
<dbReference type="InterPro" id="IPR050471">
    <property type="entry name" value="AB_hydrolase"/>
</dbReference>
<protein>
    <recommendedName>
        <fullName evidence="1">AB hydrolase-1 domain-containing protein</fullName>
    </recommendedName>
</protein>
<dbReference type="PANTHER" id="PTHR43433">
    <property type="entry name" value="HYDROLASE, ALPHA/BETA FOLD FAMILY PROTEIN"/>
    <property type="match status" value="1"/>
</dbReference>
<keyword evidence="3" id="KW-1185">Reference proteome</keyword>
<name>A0A1L8CXA7_9THEO</name>
<reference evidence="3" key="1">
    <citation type="submission" date="2016-12" db="EMBL/GenBank/DDBJ databases">
        <title>Draft Genome Sequences od Carboxydothermus pertinax and islandicus, Hydrogenogenic Carboxydotrophic Bacteria.</title>
        <authorList>
            <person name="Fukuyama Y."/>
            <person name="Ohmae K."/>
            <person name="Yoneda Y."/>
            <person name="Yoshida T."/>
            <person name="Sako Y."/>
        </authorList>
    </citation>
    <scope>NUCLEOTIDE SEQUENCE [LARGE SCALE GENOMIC DNA]</scope>
    <source>
        <strain evidence="3">Ug1</strain>
    </source>
</reference>
<dbReference type="PRINTS" id="PR00111">
    <property type="entry name" value="ABHYDROLASE"/>
</dbReference>
<evidence type="ECO:0000259" key="1">
    <source>
        <dbReference type="Pfam" id="PF00561"/>
    </source>
</evidence>
<dbReference type="InterPro" id="IPR029058">
    <property type="entry name" value="AB_hydrolase_fold"/>
</dbReference>
<dbReference type="Proteomes" id="UP000187485">
    <property type="component" value="Unassembled WGS sequence"/>
</dbReference>
<proteinExistence type="predicted"/>
<dbReference type="PANTHER" id="PTHR43433:SF5">
    <property type="entry name" value="AB HYDROLASE-1 DOMAIN-CONTAINING PROTEIN"/>
    <property type="match status" value="1"/>
</dbReference>
<dbReference type="RefSeq" id="WP_075859934.1">
    <property type="nucleotide sequence ID" value="NZ_BDJK01000055.1"/>
</dbReference>
<dbReference type="SUPFAM" id="SSF53474">
    <property type="entry name" value="alpha/beta-Hydrolases"/>
    <property type="match status" value="1"/>
</dbReference>
<sequence length="258" mass="29466">MPYAEVNGIKMFYKEQGSGPPLLCIMGLGGNADWWSERFVFEMSEEFRLILPDNRGAGRSDCPEEQWTIETNADDVKTLLDELKIEKTNVFGISMGGMIAQIFAIKYPERVEKLVLGCTFCGVKHGIPSQALLWDDSSLEARARKTAELIFCEETIKKYPKVIDLFVERYLKLPTSREGFFRQLNAILNFDSFNDLKKITAPTLIMTGMEDQILHHENSDILRKHIQNSRLVKFSPAGHGFFEEVPEVLDILKSFFKS</sequence>